<gene>
    <name evidence="2" type="ORF">T1815_10511</name>
</gene>
<evidence type="ECO:0008006" key="4">
    <source>
        <dbReference type="Google" id="ProtNLM"/>
    </source>
</evidence>
<organism evidence="2 3">
    <name type="scientific">Agathobacter rectalis</name>
    <dbReference type="NCBI Taxonomy" id="39491"/>
    <lineage>
        <taxon>Bacteria</taxon>
        <taxon>Bacillati</taxon>
        <taxon>Bacillota</taxon>
        <taxon>Clostridia</taxon>
        <taxon>Lachnospirales</taxon>
        <taxon>Lachnospiraceae</taxon>
        <taxon>Agathobacter</taxon>
    </lineage>
</organism>
<keyword evidence="1" id="KW-0812">Transmembrane</keyword>
<dbReference type="AlphaFoldDB" id="A0A0M6WHB6"/>
<reference evidence="3" key="1">
    <citation type="submission" date="2015-05" db="EMBL/GenBank/DDBJ databases">
        <authorList>
            <consortium name="Pathogen Informatics"/>
        </authorList>
    </citation>
    <scope>NUCLEOTIDE SEQUENCE [LARGE SCALE GENOMIC DNA]</scope>
    <source>
        <strain evidence="3">T1-815</strain>
    </source>
</reference>
<sequence>MEDMKWFVKKFGIIFVILLVMIVSTGTFL</sequence>
<evidence type="ECO:0000313" key="2">
    <source>
        <dbReference type="EMBL" id="CRL35264.1"/>
    </source>
</evidence>
<keyword evidence="3" id="KW-1185">Reference proteome</keyword>
<evidence type="ECO:0000313" key="3">
    <source>
        <dbReference type="Proteomes" id="UP000049472"/>
    </source>
</evidence>
<dbReference type="EMBL" id="CVRQ01000014">
    <property type="protein sequence ID" value="CRL35264.1"/>
    <property type="molecule type" value="Genomic_DNA"/>
</dbReference>
<feature type="transmembrane region" description="Helical" evidence="1">
    <location>
        <begin position="7"/>
        <end position="28"/>
    </location>
</feature>
<keyword evidence="1" id="KW-0472">Membrane</keyword>
<name>A0A0M6WHB6_9FIRM</name>
<proteinExistence type="predicted"/>
<dbReference type="Proteomes" id="UP000049472">
    <property type="component" value="Unassembled WGS sequence"/>
</dbReference>
<accession>A0A0M6WHB6</accession>
<keyword evidence="1" id="KW-1133">Transmembrane helix</keyword>
<protein>
    <recommendedName>
        <fullName evidence="4">DUF4044 domain-containing protein</fullName>
    </recommendedName>
</protein>
<evidence type="ECO:0000256" key="1">
    <source>
        <dbReference type="SAM" id="Phobius"/>
    </source>
</evidence>